<name>A0AAW2N821_9LAMI</name>
<organism evidence="1">
    <name type="scientific">Sesamum angustifolium</name>
    <dbReference type="NCBI Taxonomy" id="2727405"/>
    <lineage>
        <taxon>Eukaryota</taxon>
        <taxon>Viridiplantae</taxon>
        <taxon>Streptophyta</taxon>
        <taxon>Embryophyta</taxon>
        <taxon>Tracheophyta</taxon>
        <taxon>Spermatophyta</taxon>
        <taxon>Magnoliopsida</taxon>
        <taxon>eudicotyledons</taxon>
        <taxon>Gunneridae</taxon>
        <taxon>Pentapetalae</taxon>
        <taxon>asterids</taxon>
        <taxon>lamiids</taxon>
        <taxon>Lamiales</taxon>
        <taxon>Pedaliaceae</taxon>
        <taxon>Sesamum</taxon>
    </lineage>
</organism>
<comment type="caution">
    <text evidence="1">The sequence shown here is derived from an EMBL/GenBank/DDBJ whole genome shotgun (WGS) entry which is preliminary data.</text>
</comment>
<dbReference type="CDD" id="cd00303">
    <property type="entry name" value="retropepsin_like"/>
    <property type="match status" value="1"/>
</dbReference>
<dbReference type="PANTHER" id="PTHR33240">
    <property type="entry name" value="OS08G0508500 PROTEIN"/>
    <property type="match status" value="1"/>
</dbReference>
<reference evidence="1" key="1">
    <citation type="submission" date="2020-06" db="EMBL/GenBank/DDBJ databases">
        <authorList>
            <person name="Li T."/>
            <person name="Hu X."/>
            <person name="Zhang T."/>
            <person name="Song X."/>
            <person name="Zhang H."/>
            <person name="Dai N."/>
            <person name="Sheng W."/>
            <person name="Hou X."/>
            <person name="Wei L."/>
        </authorList>
    </citation>
    <scope>NUCLEOTIDE SEQUENCE</scope>
    <source>
        <strain evidence="1">G01</strain>
        <tissue evidence="1">Leaf</tissue>
    </source>
</reference>
<dbReference type="InterPro" id="IPR021109">
    <property type="entry name" value="Peptidase_aspartic_dom_sf"/>
</dbReference>
<gene>
    <name evidence="1" type="ORF">Sangu_1452400</name>
</gene>
<reference evidence="1" key="2">
    <citation type="journal article" date="2024" name="Plant">
        <title>Genomic evolution and insights into agronomic trait innovations of Sesamum species.</title>
        <authorList>
            <person name="Miao H."/>
            <person name="Wang L."/>
            <person name="Qu L."/>
            <person name="Liu H."/>
            <person name="Sun Y."/>
            <person name="Le M."/>
            <person name="Wang Q."/>
            <person name="Wei S."/>
            <person name="Zheng Y."/>
            <person name="Lin W."/>
            <person name="Duan Y."/>
            <person name="Cao H."/>
            <person name="Xiong S."/>
            <person name="Wang X."/>
            <person name="Wei L."/>
            <person name="Li C."/>
            <person name="Ma Q."/>
            <person name="Ju M."/>
            <person name="Zhao R."/>
            <person name="Li G."/>
            <person name="Mu C."/>
            <person name="Tian Q."/>
            <person name="Mei H."/>
            <person name="Zhang T."/>
            <person name="Gao T."/>
            <person name="Zhang H."/>
        </authorList>
    </citation>
    <scope>NUCLEOTIDE SEQUENCE</scope>
    <source>
        <strain evidence="1">G01</strain>
    </source>
</reference>
<dbReference type="Gene3D" id="2.40.70.10">
    <property type="entry name" value="Acid Proteases"/>
    <property type="match status" value="1"/>
</dbReference>
<dbReference type="AlphaFoldDB" id="A0AAW2N821"/>
<evidence type="ECO:0000313" key="1">
    <source>
        <dbReference type="EMBL" id="KAL0339303.1"/>
    </source>
</evidence>
<sequence>MENAKGDEIVFGEKDMEEGMGSQNDPMVIRTHIANFVVHKVLVDNWSYVDILFMDVLRKMEIGIASLRPVNIPFVGFGGSEIIPLGTIDLPVLIGTEPQRKTMMVKFLVVDTPFAYNVILERPGLNLFRAVVSTFHLKMKFQTAHGTGEVKCDQKEARRCYNLSIKKGIEKRSNYQEQLVTNTQEAKECKRTKVMERIEPVEEHKEIELDSWGMGEDNKNRCAS</sequence>
<accession>A0AAW2N821</accession>
<dbReference type="PANTHER" id="PTHR33240:SF8">
    <property type="entry name" value="OS03G0439900 PROTEIN"/>
    <property type="match status" value="1"/>
</dbReference>
<dbReference type="EMBL" id="JACGWK010000008">
    <property type="protein sequence ID" value="KAL0339303.1"/>
    <property type="molecule type" value="Genomic_DNA"/>
</dbReference>
<protein>
    <submittedName>
        <fullName evidence="1">Uncharacterized protein</fullName>
    </submittedName>
</protein>
<proteinExistence type="predicted"/>